<name>A0AAF0UQ85_SOLVR</name>
<keyword evidence="2" id="KW-1185">Reference proteome</keyword>
<protein>
    <submittedName>
        <fullName evidence="1">Uncharacterized protein</fullName>
    </submittedName>
</protein>
<accession>A0AAF0UQ85</accession>
<organism evidence="1 2">
    <name type="scientific">Solanum verrucosum</name>
    <dbReference type="NCBI Taxonomy" id="315347"/>
    <lineage>
        <taxon>Eukaryota</taxon>
        <taxon>Viridiplantae</taxon>
        <taxon>Streptophyta</taxon>
        <taxon>Embryophyta</taxon>
        <taxon>Tracheophyta</taxon>
        <taxon>Spermatophyta</taxon>
        <taxon>Magnoliopsida</taxon>
        <taxon>eudicotyledons</taxon>
        <taxon>Gunneridae</taxon>
        <taxon>Pentapetalae</taxon>
        <taxon>asterids</taxon>
        <taxon>lamiids</taxon>
        <taxon>Solanales</taxon>
        <taxon>Solanaceae</taxon>
        <taxon>Solanoideae</taxon>
        <taxon>Solaneae</taxon>
        <taxon>Solanum</taxon>
    </lineage>
</organism>
<reference evidence="1" key="1">
    <citation type="submission" date="2023-08" db="EMBL/GenBank/DDBJ databases">
        <title>A de novo genome assembly of Solanum verrucosum Schlechtendal, a Mexican diploid species geographically isolated from the other diploid A-genome species in potato relatives.</title>
        <authorList>
            <person name="Hosaka K."/>
        </authorList>
    </citation>
    <scope>NUCLEOTIDE SEQUENCE</scope>
    <source>
        <tissue evidence="1">Young leaves</tissue>
    </source>
</reference>
<proteinExistence type="predicted"/>
<dbReference type="Proteomes" id="UP001234989">
    <property type="component" value="Chromosome 10"/>
</dbReference>
<dbReference type="PANTHER" id="PTHR46148:SF60">
    <property type="entry name" value="CHROMO DOMAIN-CONTAINING PROTEIN"/>
    <property type="match status" value="1"/>
</dbReference>
<dbReference type="EMBL" id="CP133621">
    <property type="protein sequence ID" value="WMV49181.1"/>
    <property type="molecule type" value="Genomic_DNA"/>
</dbReference>
<dbReference type="PANTHER" id="PTHR46148">
    <property type="entry name" value="CHROMO DOMAIN-CONTAINING PROTEIN"/>
    <property type="match status" value="1"/>
</dbReference>
<sequence length="105" mass="12107">MGISHSYKLRIAQTRRHWKNYSKIFPTTNGQAKKTIHTLEDMLRSCEIDFKGRVVDPLLAGSKIREVAYELELSMQLTVVHLVFHIYMLKKCVGNSSFIVPLETV</sequence>
<gene>
    <name evidence="1" type="ORF">MTR67_042566</name>
</gene>
<evidence type="ECO:0000313" key="2">
    <source>
        <dbReference type="Proteomes" id="UP001234989"/>
    </source>
</evidence>
<dbReference type="AlphaFoldDB" id="A0AAF0UQ85"/>
<evidence type="ECO:0000313" key="1">
    <source>
        <dbReference type="EMBL" id="WMV49181.1"/>
    </source>
</evidence>